<evidence type="ECO:0000313" key="1">
    <source>
        <dbReference type="EMBL" id="KAA6325007.1"/>
    </source>
</evidence>
<comment type="caution">
    <text evidence="1">The sequence shown here is derived from an EMBL/GenBank/DDBJ whole genome shotgun (WGS) entry which is preliminary data.</text>
</comment>
<organism evidence="1">
    <name type="scientific">termite gut metagenome</name>
    <dbReference type="NCBI Taxonomy" id="433724"/>
    <lineage>
        <taxon>unclassified sequences</taxon>
        <taxon>metagenomes</taxon>
        <taxon>organismal metagenomes</taxon>
    </lineage>
</organism>
<name>A0A5J4QSY3_9ZZZZ</name>
<proteinExistence type="predicted"/>
<gene>
    <name evidence="1" type="ORF">EZS27_025734</name>
</gene>
<dbReference type="EMBL" id="SNRY01002456">
    <property type="protein sequence ID" value="KAA6325007.1"/>
    <property type="molecule type" value="Genomic_DNA"/>
</dbReference>
<protein>
    <submittedName>
        <fullName evidence="1">Uncharacterized protein</fullName>
    </submittedName>
</protein>
<reference evidence="1" key="1">
    <citation type="submission" date="2019-03" db="EMBL/GenBank/DDBJ databases">
        <title>Single cell metagenomics reveals metabolic interactions within the superorganism composed of flagellate Streblomastix strix and complex community of Bacteroidetes bacteria on its surface.</title>
        <authorList>
            <person name="Treitli S.C."/>
            <person name="Kolisko M."/>
            <person name="Husnik F."/>
            <person name="Keeling P."/>
            <person name="Hampl V."/>
        </authorList>
    </citation>
    <scope>NUCLEOTIDE SEQUENCE</scope>
    <source>
        <strain evidence="1">STM</strain>
    </source>
</reference>
<sequence length="185" mass="22255">MKRIVFSLFLFGLIAGSNTCMAAMSNSKIRKEAHFLTDKMAHELNLNMIQYNDVYEINYDFIFSINHIMDDVVRGNSRALDKYYHNLDIRNDDLRWVLSERQYRRFLDIEYFYRPVYASGNKWYFRVYITYTNHSLFYLSKPNSYNTYHGGHHRINHNHTSYYKDKHNHAHYNGAYSVKSENVSM</sequence>
<accession>A0A5J4QSY3</accession>
<dbReference type="AlphaFoldDB" id="A0A5J4QSY3"/>